<evidence type="ECO:0000256" key="8">
    <source>
        <dbReference type="SAM" id="MobiDB-lite"/>
    </source>
</evidence>
<dbReference type="Gene3D" id="1.10.3720.10">
    <property type="entry name" value="MetI-like"/>
    <property type="match status" value="1"/>
</dbReference>
<dbReference type="InterPro" id="IPR000515">
    <property type="entry name" value="MetI-like"/>
</dbReference>
<evidence type="ECO:0000256" key="2">
    <source>
        <dbReference type="ARBA" id="ARBA00022448"/>
    </source>
</evidence>
<keyword evidence="2 7" id="KW-0813">Transport</keyword>
<feature type="compositionally biased region" description="Low complexity" evidence="8">
    <location>
        <begin position="21"/>
        <end position="30"/>
    </location>
</feature>
<feature type="region of interest" description="Disordered" evidence="8">
    <location>
        <begin position="1"/>
        <end position="36"/>
    </location>
</feature>
<accession>A0ABQ4ER10</accession>
<evidence type="ECO:0000256" key="7">
    <source>
        <dbReference type="RuleBase" id="RU363032"/>
    </source>
</evidence>
<dbReference type="EMBL" id="BONX01000023">
    <property type="protein sequence ID" value="GIG97076.1"/>
    <property type="molecule type" value="Genomic_DNA"/>
</dbReference>
<comment type="caution">
    <text evidence="10">The sequence shown here is derived from an EMBL/GenBank/DDBJ whole genome shotgun (WGS) entry which is preliminary data.</text>
</comment>
<dbReference type="PROSITE" id="PS50928">
    <property type="entry name" value="ABC_TM1"/>
    <property type="match status" value="1"/>
</dbReference>
<dbReference type="CDD" id="cd06261">
    <property type="entry name" value="TM_PBP2"/>
    <property type="match status" value="1"/>
</dbReference>
<feature type="transmembrane region" description="Helical" evidence="7">
    <location>
        <begin position="42"/>
        <end position="63"/>
    </location>
</feature>
<dbReference type="RefSeq" id="WP_203858565.1">
    <property type="nucleotide sequence ID" value="NZ_BAAAZQ010000001.1"/>
</dbReference>
<feature type="transmembrane region" description="Helical" evidence="7">
    <location>
        <begin position="172"/>
        <end position="190"/>
    </location>
</feature>
<evidence type="ECO:0000256" key="3">
    <source>
        <dbReference type="ARBA" id="ARBA00022475"/>
    </source>
</evidence>
<feature type="transmembrane region" description="Helical" evidence="7">
    <location>
        <begin position="219"/>
        <end position="237"/>
    </location>
</feature>
<dbReference type="InterPro" id="IPR050901">
    <property type="entry name" value="BP-dep_ABC_trans_perm"/>
</dbReference>
<feature type="transmembrane region" description="Helical" evidence="7">
    <location>
        <begin position="107"/>
        <end position="128"/>
    </location>
</feature>
<sequence>MARNTTSTGPTTGPGTGPGKPGTATAGAGRAKPRRRRRVGRGLQYLALSGYLVFLAFPLVWLLSTSFKPPRELVQLHPTLIPESPTLSNFVQAFTEQELGRAAWNSIQVSLASALLTVLIATPASYALARFKTRLGTVALGWVLLSQLFPFVLLIIPIFLVLRQAGLANTHAGLVLIYVVWALPFALWMLQGFVRNIPRELEEAASVDGANRLQTLRRVIFPLLTPGLVATALFAFISAWNEFFFALVLIKTPELATLPVALARFVGIEGTARLGPLAAGSLLATIPSLVFFAVMQRRLASGSLAGAVKG</sequence>
<name>A0ABQ4ER10_9ACTN</name>
<evidence type="ECO:0000313" key="11">
    <source>
        <dbReference type="Proteomes" id="UP000621500"/>
    </source>
</evidence>
<feature type="domain" description="ABC transmembrane type-1" evidence="9">
    <location>
        <begin position="103"/>
        <end position="295"/>
    </location>
</feature>
<proteinExistence type="inferred from homology"/>
<organism evidence="10 11">
    <name type="scientific">Plantactinospora mayteni</name>
    <dbReference type="NCBI Taxonomy" id="566021"/>
    <lineage>
        <taxon>Bacteria</taxon>
        <taxon>Bacillati</taxon>
        <taxon>Actinomycetota</taxon>
        <taxon>Actinomycetes</taxon>
        <taxon>Micromonosporales</taxon>
        <taxon>Micromonosporaceae</taxon>
        <taxon>Plantactinospora</taxon>
    </lineage>
</organism>
<evidence type="ECO:0000259" key="9">
    <source>
        <dbReference type="PROSITE" id="PS50928"/>
    </source>
</evidence>
<feature type="transmembrane region" description="Helical" evidence="7">
    <location>
        <begin position="140"/>
        <end position="160"/>
    </location>
</feature>
<reference evidence="10 11" key="1">
    <citation type="submission" date="2021-01" db="EMBL/GenBank/DDBJ databases">
        <title>Whole genome shotgun sequence of Plantactinospora mayteni NBRC 109088.</title>
        <authorList>
            <person name="Komaki H."/>
            <person name="Tamura T."/>
        </authorList>
    </citation>
    <scope>NUCLEOTIDE SEQUENCE [LARGE SCALE GENOMIC DNA]</scope>
    <source>
        <strain evidence="10 11">NBRC 109088</strain>
    </source>
</reference>
<evidence type="ECO:0000256" key="1">
    <source>
        <dbReference type="ARBA" id="ARBA00004651"/>
    </source>
</evidence>
<dbReference type="SUPFAM" id="SSF161098">
    <property type="entry name" value="MetI-like"/>
    <property type="match status" value="1"/>
</dbReference>
<comment type="similarity">
    <text evidence="7">Belongs to the binding-protein-dependent transport system permease family.</text>
</comment>
<keyword evidence="6 7" id="KW-0472">Membrane</keyword>
<evidence type="ECO:0000256" key="6">
    <source>
        <dbReference type="ARBA" id="ARBA00023136"/>
    </source>
</evidence>
<feature type="transmembrane region" description="Helical" evidence="7">
    <location>
        <begin position="274"/>
        <end position="294"/>
    </location>
</feature>
<keyword evidence="4 7" id="KW-0812">Transmembrane</keyword>
<dbReference type="Pfam" id="PF00528">
    <property type="entry name" value="BPD_transp_1"/>
    <property type="match status" value="1"/>
</dbReference>
<comment type="subcellular location">
    <subcellularLocation>
        <location evidence="1 7">Cell membrane</location>
        <topology evidence="1 7">Multi-pass membrane protein</topology>
    </subcellularLocation>
</comment>
<evidence type="ECO:0000313" key="10">
    <source>
        <dbReference type="EMBL" id="GIG97076.1"/>
    </source>
</evidence>
<dbReference type="PANTHER" id="PTHR32243:SF18">
    <property type="entry name" value="INNER MEMBRANE ABC TRANSPORTER PERMEASE PROTEIN YCJP"/>
    <property type="match status" value="1"/>
</dbReference>
<keyword evidence="5 7" id="KW-1133">Transmembrane helix</keyword>
<dbReference type="InterPro" id="IPR035906">
    <property type="entry name" value="MetI-like_sf"/>
</dbReference>
<evidence type="ECO:0000256" key="4">
    <source>
        <dbReference type="ARBA" id="ARBA00022692"/>
    </source>
</evidence>
<feature type="compositionally biased region" description="Low complexity" evidence="8">
    <location>
        <begin position="1"/>
        <end position="11"/>
    </location>
</feature>
<evidence type="ECO:0000256" key="5">
    <source>
        <dbReference type="ARBA" id="ARBA00022989"/>
    </source>
</evidence>
<dbReference type="PANTHER" id="PTHR32243">
    <property type="entry name" value="MALTOSE TRANSPORT SYSTEM PERMEASE-RELATED"/>
    <property type="match status" value="1"/>
</dbReference>
<keyword evidence="11" id="KW-1185">Reference proteome</keyword>
<protein>
    <submittedName>
        <fullName evidence="10">Sugar ABC transporter permease</fullName>
    </submittedName>
</protein>
<dbReference type="Proteomes" id="UP000621500">
    <property type="component" value="Unassembled WGS sequence"/>
</dbReference>
<gene>
    <name evidence="10" type="ORF">Pma05_36490</name>
</gene>
<keyword evidence="3" id="KW-1003">Cell membrane</keyword>